<dbReference type="PANTHER" id="PTHR33992:SF1">
    <property type="entry name" value="RIBONUCLEASE P PROTEIN COMPONENT"/>
    <property type="match status" value="1"/>
</dbReference>
<gene>
    <name evidence="6" type="primary">rnpA</name>
    <name evidence="8" type="ORF">SAMN06296273_2470</name>
</gene>
<evidence type="ECO:0000256" key="6">
    <source>
        <dbReference type="HAMAP-Rule" id="MF_00227"/>
    </source>
</evidence>
<dbReference type="GO" id="GO:0042781">
    <property type="term" value="F:3'-tRNA processing endoribonuclease activity"/>
    <property type="evidence" value="ECO:0007669"/>
    <property type="project" value="TreeGrafter"/>
</dbReference>
<keyword evidence="2 6" id="KW-0540">Nuclease</keyword>
<organism evidence="8 9">
    <name type="scientific">Nitrosomonas ureae</name>
    <dbReference type="NCBI Taxonomy" id="44577"/>
    <lineage>
        <taxon>Bacteria</taxon>
        <taxon>Pseudomonadati</taxon>
        <taxon>Pseudomonadota</taxon>
        <taxon>Betaproteobacteria</taxon>
        <taxon>Nitrosomonadales</taxon>
        <taxon>Nitrosomonadaceae</taxon>
        <taxon>Nitrosomonas</taxon>
    </lineage>
</organism>
<keyword evidence="3 6" id="KW-0255">Endonuclease</keyword>
<keyword evidence="4 6" id="KW-0378">Hydrolase</keyword>
<keyword evidence="1 6" id="KW-0819">tRNA processing</keyword>
<dbReference type="InterPro" id="IPR020568">
    <property type="entry name" value="Ribosomal_Su5_D2-typ_SF"/>
</dbReference>
<dbReference type="HAMAP" id="MF_00227">
    <property type="entry name" value="RNase_P"/>
    <property type="match status" value="1"/>
</dbReference>
<sequence>MFFIFRFAEIQSLPKNCRLHKASEFSAIINSKCQISGDLLQIYTKPNGLGYARLGLIVSKKFEHHATRRNRIKRILRETFRRKRGREKIKEMDWLIRLRRPMIKSESKGLVTEMQLIMLELSDVTINN</sequence>
<evidence type="ECO:0000256" key="1">
    <source>
        <dbReference type="ARBA" id="ARBA00022694"/>
    </source>
</evidence>
<dbReference type="GO" id="GO:0001682">
    <property type="term" value="P:tRNA 5'-leader removal"/>
    <property type="evidence" value="ECO:0007669"/>
    <property type="project" value="UniProtKB-UniRule"/>
</dbReference>
<dbReference type="SUPFAM" id="SSF54211">
    <property type="entry name" value="Ribosomal protein S5 domain 2-like"/>
    <property type="match status" value="1"/>
</dbReference>
<evidence type="ECO:0000256" key="7">
    <source>
        <dbReference type="NCBIfam" id="TIGR00188"/>
    </source>
</evidence>
<evidence type="ECO:0000256" key="4">
    <source>
        <dbReference type="ARBA" id="ARBA00022801"/>
    </source>
</evidence>
<evidence type="ECO:0000256" key="3">
    <source>
        <dbReference type="ARBA" id="ARBA00022759"/>
    </source>
</evidence>
<dbReference type="AlphaFoldDB" id="A0A285C0F5"/>
<keyword evidence="5 6" id="KW-0694">RNA-binding</keyword>
<dbReference type="EMBL" id="LT907782">
    <property type="protein sequence ID" value="SNX61012.1"/>
    <property type="molecule type" value="Genomic_DNA"/>
</dbReference>
<comment type="function">
    <text evidence="6">RNaseP catalyzes the removal of the 5'-leader sequence from pre-tRNA to produce the mature 5'-terminus. It can also cleave other RNA substrates such as 4.5S RNA. The protein component plays an auxiliary but essential role in vivo by binding to the 5'-leader sequence and broadening the substrate specificity of the ribozyme.</text>
</comment>
<dbReference type="GO" id="GO:0000049">
    <property type="term" value="F:tRNA binding"/>
    <property type="evidence" value="ECO:0007669"/>
    <property type="project" value="UniProtKB-UniRule"/>
</dbReference>
<dbReference type="GO" id="GO:0004526">
    <property type="term" value="F:ribonuclease P activity"/>
    <property type="evidence" value="ECO:0007669"/>
    <property type="project" value="UniProtKB-UniRule"/>
</dbReference>
<reference evidence="8 9" key="1">
    <citation type="submission" date="2017-08" db="EMBL/GenBank/DDBJ databases">
        <authorList>
            <person name="de Groot N.N."/>
        </authorList>
    </citation>
    <scope>NUCLEOTIDE SEQUENCE [LARGE SCALE GENOMIC DNA]</scope>
    <source>
        <strain evidence="8 9">Nm15</strain>
    </source>
</reference>
<comment type="similarity">
    <text evidence="6">Belongs to the RnpA family.</text>
</comment>
<dbReference type="Gene3D" id="3.30.230.10">
    <property type="match status" value="1"/>
</dbReference>
<protein>
    <recommendedName>
        <fullName evidence="6 7">Ribonuclease P protein component</fullName>
        <shortName evidence="6">RNase P protein</shortName>
        <shortName evidence="6">RNaseP protein</shortName>
        <ecNumber evidence="6 7">3.1.26.5</ecNumber>
    </recommendedName>
    <alternativeName>
        <fullName evidence="6">Protein C5</fullName>
    </alternativeName>
</protein>
<dbReference type="EC" id="3.1.26.5" evidence="6 7"/>
<evidence type="ECO:0000313" key="8">
    <source>
        <dbReference type="EMBL" id="SNX61012.1"/>
    </source>
</evidence>
<accession>A0A285C0F5</accession>
<dbReference type="InterPro" id="IPR000100">
    <property type="entry name" value="RNase_P"/>
</dbReference>
<dbReference type="Proteomes" id="UP000242498">
    <property type="component" value="Chromosome I"/>
</dbReference>
<proteinExistence type="inferred from homology"/>
<dbReference type="OrthoDB" id="398329at2"/>
<evidence type="ECO:0000256" key="5">
    <source>
        <dbReference type="ARBA" id="ARBA00022884"/>
    </source>
</evidence>
<dbReference type="Pfam" id="PF00825">
    <property type="entry name" value="Ribonuclease_P"/>
    <property type="match status" value="1"/>
</dbReference>
<evidence type="ECO:0000313" key="9">
    <source>
        <dbReference type="Proteomes" id="UP000242498"/>
    </source>
</evidence>
<dbReference type="GO" id="GO:0030677">
    <property type="term" value="C:ribonuclease P complex"/>
    <property type="evidence" value="ECO:0007669"/>
    <property type="project" value="TreeGrafter"/>
</dbReference>
<comment type="subunit">
    <text evidence="6">Consists of a catalytic RNA component (M1 or rnpB) and a protein subunit.</text>
</comment>
<dbReference type="InterPro" id="IPR014721">
    <property type="entry name" value="Ribsml_uS5_D2-typ_fold_subgr"/>
</dbReference>
<dbReference type="PANTHER" id="PTHR33992">
    <property type="entry name" value="RIBONUCLEASE P PROTEIN COMPONENT"/>
    <property type="match status" value="1"/>
</dbReference>
<comment type="catalytic activity">
    <reaction evidence="6">
        <text>Endonucleolytic cleavage of RNA, removing 5'-extranucleotides from tRNA precursor.</text>
        <dbReference type="EC" id="3.1.26.5"/>
    </reaction>
</comment>
<dbReference type="NCBIfam" id="TIGR00188">
    <property type="entry name" value="rnpA"/>
    <property type="match status" value="1"/>
</dbReference>
<evidence type="ECO:0000256" key="2">
    <source>
        <dbReference type="ARBA" id="ARBA00022722"/>
    </source>
</evidence>
<name>A0A285C0F5_9PROT</name>